<dbReference type="AlphaFoldDB" id="A0A8T0Z161"/>
<dbReference type="Proteomes" id="UP000735874">
    <property type="component" value="Unassembled WGS sequence"/>
</dbReference>
<dbReference type="EMBL" id="RCMG01000359">
    <property type="protein sequence ID" value="KAG2855833.1"/>
    <property type="molecule type" value="Genomic_DNA"/>
</dbReference>
<proteinExistence type="predicted"/>
<reference evidence="1" key="1">
    <citation type="submission" date="2018-10" db="EMBL/GenBank/DDBJ databases">
        <title>Effector identification in a new, highly contiguous assembly of the strawberry crown rot pathogen Phytophthora cactorum.</title>
        <authorList>
            <person name="Armitage A.D."/>
            <person name="Nellist C.F."/>
            <person name="Bates H."/>
            <person name="Vickerstaff R.J."/>
            <person name="Harrison R.J."/>
        </authorList>
    </citation>
    <scope>NUCLEOTIDE SEQUENCE</scope>
    <source>
        <strain evidence="1">15-7</strain>
        <strain evidence="2">4040</strain>
    </source>
</reference>
<evidence type="ECO:0000313" key="1">
    <source>
        <dbReference type="EMBL" id="KAG2855833.1"/>
    </source>
</evidence>
<name>A0A8T0Z161_9STRA</name>
<dbReference type="EMBL" id="RCMK01000325">
    <property type="protein sequence ID" value="KAG2936496.1"/>
    <property type="molecule type" value="Genomic_DNA"/>
</dbReference>
<dbReference type="Proteomes" id="UP000736787">
    <property type="component" value="Unassembled WGS sequence"/>
</dbReference>
<protein>
    <recommendedName>
        <fullName evidence="4">Necrosis inducing protein</fullName>
    </recommendedName>
</protein>
<accession>A0A8T0Z161</accession>
<organism evidence="1 3">
    <name type="scientific">Phytophthora cactorum</name>
    <dbReference type="NCBI Taxonomy" id="29920"/>
    <lineage>
        <taxon>Eukaryota</taxon>
        <taxon>Sar</taxon>
        <taxon>Stramenopiles</taxon>
        <taxon>Oomycota</taxon>
        <taxon>Peronosporomycetes</taxon>
        <taxon>Peronosporales</taxon>
        <taxon>Peronosporaceae</taxon>
        <taxon>Phytophthora</taxon>
    </lineage>
</organism>
<evidence type="ECO:0000313" key="2">
    <source>
        <dbReference type="EMBL" id="KAG2936496.1"/>
    </source>
</evidence>
<evidence type="ECO:0008006" key="4">
    <source>
        <dbReference type="Google" id="ProtNLM"/>
    </source>
</evidence>
<gene>
    <name evidence="1" type="ORF">PC113_g12112</name>
    <name evidence="2" type="ORF">PC117_g12080</name>
</gene>
<evidence type="ECO:0000313" key="3">
    <source>
        <dbReference type="Proteomes" id="UP000735874"/>
    </source>
</evidence>
<sequence length="32" mass="3470">MCGTGASTGTTEFAFADAEVQDAYDVIVWINW</sequence>
<comment type="caution">
    <text evidence="1">The sequence shown here is derived from an EMBL/GenBank/DDBJ whole genome shotgun (WGS) entry which is preliminary data.</text>
</comment>